<protein>
    <submittedName>
        <fullName evidence="1">Predicted transcriptional regulator</fullName>
    </submittedName>
</protein>
<dbReference type="AlphaFoldDB" id="A0A1I3AJF4"/>
<dbReference type="RefSeq" id="WP_050034078.1">
    <property type="nucleotide sequence ID" value="NZ_BAAADP010000004.1"/>
</dbReference>
<keyword evidence="2" id="KW-1185">Reference proteome</keyword>
<evidence type="ECO:0000313" key="1">
    <source>
        <dbReference type="EMBL" id="SFH50165.1"/>
    </source>
</evidence>
<dbReference type="Pfam" id="PF25212">
    <property type="entry name" value="HVO_A0114"/>
    <property type="match status" value="1"/>
</dbReference>
<dbReference type="InterPro" id="IPR036388">
    <property type="entry name" value="WH-like_DNA-bd_sf"/>
</dbReference>
<dbReference type="Proteomes" id="UP000323537">
    <property type="component" value="Unassembled WGS sequence"/>
</dbReference>
<dbReference type="OrthoDB" id="325082at2157"/>
<organism evidence="1 2">
    <name type="scientific">Halorubrum aquaticum</name>
    <dbReference type="NCBI Taxonomy" id="387340"/>
    <lineage>
        <taxon>Archaea</taxon>
        <taxon>Methanobacteriati</taxon>
        <taxon>Methanobacteriota</taxon>
        <taxon>Stenosarchaea group</taxon>
        <taxon>Halobacteria</taxon>
        <taxon>Halobacteriales</taxon>
        <taxon>Haloferacaceae</taxon>
        <taxon>Halorubrum</taxon>
    </lineage>
</organism>
<reference evidence="1 2" key="1">
    <citation type="submission" date="2016-10" db="EMBL/GenBank/DDBJ databases">
        <authorList>
            <person name="Varghese N."/>
            <person name="Submissions S."/>
        </authorList>
    </citation>
    <scope>NUCLEOTIDE SEQUENCE [LARGE SCALE GENOMIC DNA]</scope>
    <source>
        <strain evidence="1 2">CGMCC 1.6377</strain>
    </source>
</reference>
<evidence type="ECO:0000313" key="2">
    <source>
        <dbReference type="Proteomes" id="UP000323537"/>
    </source>
</evidence>
<dbReference type="SUPFAM" id="SSF46785">
    <property type="entry name" value="Winged helix' DNA-binding domain"/>
    <property type="match status" value="1"/>
</dbReference>
<proteinExistence type="predicted"/>
<dbReference type="Gene3D" id="1.10.10.10">
    <property type="entry name" value="Winged helix-like DNA-binding domain superfamily/Winged helix DNA-binding domain"/>
    <property type="match status" value="1"/>
</dbReference>
<name>A0A1I3AJF4_9EURY</name>
<dbReference type="EMBL" id="FOPZ01000006">
    <property type="protein sequence ID" value="SFH50165.1"/>
    <property type="molecule type" value="Genomic_DNA"/>
</dbReference>
<gene>
    <name evidence="1" type="ORF">SAMN04488066_10643</name>
</gene>
<sequence>MTQTLHVQIKSADRSDLEDRLKAIDAGEDVDPSEPTLSIENLETFGRVFRSTNLELLEAIVEHEPESIRELARLVDRNPPEVLENVNELADYGLVELEENGRAKRPVVWYDEIDADLPLTTKSGQGPKANA</sequence>
<dbReference type="InterPro" id="IPR036390">
    <property type="entry name" value="WH_DNA-bd_sf"/>
</dbReference>
<accession>A0A1I3AJF4</accession>